<evidence type="ECO:0000313" key="10">
    <source>
        <dbReference type="EMBL" id="CAH1222575.1"/>
    </source>
</evidence>
<dbReference type="RefSeq" id="WP_236346395.1">
    <property type="nucleotide sequence ID" value="NZ_CAKMMF010000039.1"/>
</dbReference>
<dbReference type="PANTHER" id="PTHR35789:SF1">
    <property type="entry name" value="SPORE GERMINATION PROTEIN B3"/>
    <property type="match status" value="1"/>
</dbReference>
<dbReference type="InterPro" id="IPR008844">
    <property type="entry name" value="Spore_GerAC-like"/>
</dbReference>
<evidence type="ECO:0000256" key="4">
    <source>
        <dbReference type="ARBA" id="ARBA00022729"/>
    </source>
</evidence>
<evidence type="ECO:0000256" key="1">
    <source>
        <dbReference type="ARBA" id="ARBA00004635"/>
    </source>
</evidence>
<dbReference type="InterPro" id="IPR057336">
    <property type="entry name" value="GerAC_N"/>
</dbReference>
<evidence type="ECO:0000256" key="5">
    <source>
        <dbReference type="ARBA" id="ARBA00023136"/>
    </source>
</evidence>
<keyword evidence="6" id="KW-0564">Palmitate</keyword>
<dbReference type="InterPro" id="IPR038501">
    <property type="entry name" value="Spore_GerAC_C_sf"/>
</dbReference>
<dbReference type="InterPro" id="IPR046953">
    <property type="entry name" value="Spore_GerAC-like_C"/>
</dbReference>
<proteinExistence type="inferred from homology"/>
<dbReference type="Gene3D" id="3.30.300.210">
    <property type="entry name" value="Nutrient germinant receptor protein C, domain 3"/>
    <property type="match status" value="1"/>
</dbReference>
<reference evidence="10" key="1">
    <citation type="submission" date="2022-01" db="EMBL/GenBank/DDBJ databases">
        <authorList>
            <person name="Criscuolo A."/>
        </authorList>
    </citation>
    <scope>NUCLEOTIDE SEQUENCE</scope>
    <source>
        <strain evidence="10">CIP111893</strain>
    </source>
</reference>
<name>A0ABN8GYV4_9BACL</name>
<keyword evidence="11" id="KW-1185">Reference proteome</keyword>
<evidence type="ECO:0000256" key="7">
    <source>
        <dbReference type="ARBA" id="ARBA00023288"/>
    </source>
</evidence>
<comment type="similarity">
    <text evidence="2">Belongs to the GerABKC lipoprotein family.</text>
</comment>
<keyword evidence="7" id="KW-0449">Lipoprotein</keyword>
<gene>
    <name evidence="10" type="primary">gerBC_7</name>
    <name evidence="10" type="ORF">PAECIP111893_04866</name>
</gene>
<dbReference type="EMBL" id="CAKMMF010000039">
    <property type="protein sequence ID" value="CAH1222575.1"/>
    <property type="molecule type" value="Genomic_DNA"/>
</dbReference>
<evidence type="ECO:0000256" key="6">
    <source>
        <dbReference type="ARBA" id="ARBA00023139"/>
    </source>
</evidence>
<feature type="domain" description="Spore germination protein N-terminal" evidence="9">
    <location>
        <begin position="26"/>
        <end position="196"/>
    </location>
</feature>
<comment type="subcellular location">
    <subcellularLocation>
        <location evidence="1">Membrane</location>
        <topology evidence="1">Lipid-anchor</topology>
    </subcellularLocation>
</comment>
<keyword evidence="3" id="KW-0309">Germination</keyword>
<sequence length="367" mass="41288">MRQNKLIQLAIVLPILLATLSGCGFKDIDKRFFVVAAGIDRPVNNPNRYLVTLKLAVPSPKIEPGSAKAQVESVEASTIAEAVRLIKSRVDKELDFGHCKLYLLGDRLSSQYYPDAMDWISRRRDIQNVAYIAIGRPDAKTVIEMNPPTERFPGNTLFLQLGKDGTESAYIVPVFSFDFIRKAQERGIDPVLPIMNKEKEEYVISKLALLNKNKTVATLSPNETEIYNQISHHMKKSTVTATINGQSLVLAVNKISSRYRIVKEANGSHILKMKIYISGIFEEAPLGVYSSNWSKLEQKFNEHYEAEANHLLTKIQQAEVDPFGFGLRYRATHAGSDQTWKAWLSIYPQLKFEIKANIKIDGTGISD</sequence>
<dbReference type="Proteomes" id="UP000838686">
    <property type="component" value="Unassembled WGS sequence"/>
</dbReference>
<dbReference type="Pfam" id="PF05504">
    <property type="entry name" value="Spore_GerAC"/>
    <property type="match status" value="1"/>
</dbReference>
<dbReference type="PANTHER" id="PTHR35789">
    <property type="entry name" value="SPORE GERMINATION PROTEIN B3"/>
    <property type="match status" value="1"/>
</dbReference>
<keyword evidence="5" id="KW-0472">Membrane</keyword>
<dbReference type="NCBIfam" id="TIGR02887">
    <property type="entry name" value="spore_ger_x_C"/>
    <property type="match status" value="1"/>
</dbReference>
<keyword evidence="4" id="KW-0732">Signal</keyword>
<dbReference type="Pfam" id="PF25198">
    <property type="entry name" value="Spore_GerAC_N"/>
    <property type="match status" value="1"/>
</dbReference>
<accession>A0ABN8GYV4</accession>
<feature type="domain" description="Spore germination GerAC-like C-terminal" evidence="8">
    <location>
        <begin position="206"/>
        <end position="364"/>
    </location>
</feature>
<evidence type="ECO:0000313" key="11">
    <source>
        <dbReference type="Proteomes" id="UP000838686"/>
    </source>
</evidence>
<evidence type="ECO:0000259" key="9">
    <source>
        <dbReference type="Pfam" id="PF25198"/>
    </source>
</evidence>
<dbReference type="PROSITE" id="PS51257">
    <property type="entry name" value="PROKAR_LIPOPROTEIN"/>
    <property type="match status" value="1"/>
</dbReference>
<organism evidence="10 11">
    <name type="scientific">Paenibacillus plantiphilus</name>
    <dbReference type="NCBI Taxonomy" id="2905650"/>
    <lineage>
        <taxon>Bacteria</taxon>
        <taxon>Bacillati</taxon>
        <taxon>Bacillota</taxon>
        <taxon>Bacilli</taxon>
        <taxon>Bacillales</taxon>
        <taxon>Paenibacillaceae</taxon>
        <taxon>Paenibacillus</taxon>
    </lineage>
</organism>
<comment type="caution">
    <text evidence="10">The sequence shown here is derived from an EMBL/GenBank/DDBJ whole genome shotgun (WGS) entry which is preliminary data.</text>
</comment>
<evidence type="ECO:0000259" key="8">
    <source>
        <dbReference type="Pfam" id="PF05504"/>
    </source>
</evidence>
<evidence type="ECO:0000256" key="2">
    <source>
        <dbReference type="ARBA" id="ARBA00007886"/>
    </source>
</evidence>
<evidence type="ECO:0000256" key="3">
    <source>
        <dbReference type="ARBA" id="ARBA00022544"/>
    </source>
</evidence>
<protein>
    <submittedName>
        <fullName evidence="10">Spore germination protein B3</fullName>
    </submittedName>
</protein>